<evidence type="ECO:0000313" key="1">
    <source>
        <dbReference type="EMBL" id="CAK9179362.1"/>
    </source>
</evidence>
<evidence type="ECO:0000313" key="2">
    <source>
        <dbReference type="Proteomes" id="UP001642360"/>
    </source>
</evidence>
<proteinExistence type="predicted"/>
<sequence>MYETLLVVQDDTFWFLVFVYCQHCAKEKEQSALRAHSSSVRGIKREAKVPEESALSSAKFQPFIKEEVLIVIYNDVFPCTAEQFFDLLLNDGSTFTNEYRSARKDTNLVVSTKILWLLHLNIFFF</sequence>
<name>A0ABC8UCF7_9AQUA</name>
<gene>
    <name evidence="1" type="ORF">ILEXP_LOCUS49293</name>
</gene>
<keyword evidence="2" id="KW-1185">Reference proteome</keyword>
<reference evidence="1 2" key="1">
    <citation type="submission" date="2024-02" db="EMBL/GenBank/DDBJ databases">
        <authorList>
            <person name="Vignale AGUSTIN F."/>
            <person name="Sosa J E."/>
            <person name="Modenutti C."/>
        </authorList>
    </citation>
    <scope>NUCLEOTIDE SEQUENCE [LARGE SCALE GENOMIC DNA]</scope>
</reference>
<dbReference type="InterPro" id="IPR044655">
    <property type="entry name" value="BAGP1-like"/>
</dbReference>
<dbReference type="Proteomes" id="UP001642360">
    <property type="component" value="Unassembled WGS sequence"/>
</dbReference>
<comment type="caution">
    <text evidence="1">The sequence shown here is derived from an EMBL/GenBank/DDBJ whole genome shotgun (WGS) entry which is preliminary data.</text>
</comment>
<dbReference type="AlphaFoldDB" id="A0ABC8UCF7"/>
<dbReference type="EMBL" id="CAUOFW020007480">
    <property type="protein sequence ID" value="CAK9179362.1"/>
    <property type="molecule type" value="Genomic_DNA"/>
</dbReference>
<dbReference type="PANTHER" id="PTHR47038:SF1">
    <property type="entry name" value="BAG-ASSOCIATED GRAM PROTEIN 1"/>
    <property type="match status" value="1"/>
</dbReference>
<organism evidence="1 2">
    <name type="scientific">Ilex paraguariensis</name>
    <name type="common">yerba mate</name>
    <dbReference type="NCBI Taxonomy" id="185542"/>
    <lineage>
        <taxon>Eukaryota</taxon>
        <taxon>Viridiplantae</taxon>
        <taxon>Streptophyta</taxon>
        <taxon>Embryophyta</taxon>
        <taxon>Tracheophyta</taxon>
        <taxon>Spermatophyta</taxon>
        <taxon>Magnoliopsida</taxon>
        <taxon>eudicotyledons</taxon>
        <taxon>Gunneridae</taxon>
        <taxon>Pentapetalae</taxon>
        <taxon>asterids</taxon>
        <taxon>campanulids</taxon>
        <taxon>Aquifoliales</taxon>
        <taxon>Aquifoliaceae</taxon>
        <taxon>Ilex</taxon>
    </lineage>
</organism>
<accession>A0ABC8UCF7</accession>
<protein>
    <submittedName>
        <fullName evidence="1">Uncharacterized protein</fullName>
    </submittedName>
</protein>
<dbReference type="PANTHER" id="PTHR47038">
    <property type="entry name" value="BAG-ASSOCIATED GRAM PROTEIN 1"/>
    <property type="match status" value="1"/>
</dbReference>